<dbReference type="RefSeq" id="WP_309955725.1">
    <property type="nucleotide sequence ID" value="NZ_JAVDUJ010000001.1"/>
</dbReference>
<name>A0ABU1T1N5_9ACTO</name>
<organism evidence="1 2">
    <name type="scientific">Arcanobacterium hippocoleae</name>
    <dbReference type="NCBI Taxonomy" id="149017"/>
    <lineage>
        <taxon>Bacteria</taxon>
        <taxon>Bacillati</taxon>
        <taxon>Actinomycetota</taxon>
        <taxon>Actinomycetes</taxon>
        <taxon>Actinomycetales</taxon>
        <taxon>Actinomycetaceae</taxon>
        <taxon>Arcanobacterium</taxon>
    </lineage>
</organism>
<gene>
    <name evidence="1" type="ORF">J2S36_000757</name>
</gene>
<sequence>MKIEITDHFPLTRVQLCAILASRELIDARIQALQQIKKDRTSAASLRCQFTQDRNADGNICETVFALKLARHDLPPQVQLLLRDELQLQVRTKYTPPAIQLNQVSTIPQPATPGTLNFAVRIIGVPLTITGCAEIENTENTRSTGSQENFVNTAAGIAISDSEPRENPEHHGNQNVCARNKSQLPHVTIKYLGEFNAQIPFLGKTIETAASKLIPEILRADHDLIMQIAKNKLPIFVAQQ</sequence>
<evidence type="ECO:0000313" key="1">
    <source>
        <dbReference type="EMBL" id="MDR6939214.1"/>
    </source>
</evidence>
<evidence type="ECO:0000313" key="2">
    <source>
        <dbReference type="Proteomes" id="UP001266099"/>
    </source>
</evidence>
<dbReference type="EMBL" id="JAVDUJ010000001">
    <property type="protein sequence ID" value="MDR6939214.1"/>
    <property type="molecule type" value="Genomic_DNA"/>
</dbReference>
<protein>
    <submittedName>
        <fullName evidence="1">Uncharacterized protein</fullName>
    </submittedName>
</protein>
<keyword evidence="2" id="KW-1185">Reference proteome</keyword>
<dbReference type="Proteomes" id="UP001266099">
    <property type="component" value="Unassembled WGS sequence"/>
</dbReference>
<proteinExistence type="predicted"/>
<reference evidence="1 2" key="1">
    <citation type="submission" date="2023-07" db="EMBL/GenBank/DDBJ databases">
        <title>Sequencing the genomes of 1000 actinobacteria strains.</title>
        <authorList>
            <person name="Klenk H.-P."/>
        </authorList>
    </citation>
    <scope>NUCLEOTIDE SEQUENCE [LARGE SCALE GENOMIC DNA]</scope>
    <source>
        <strain evidence="1 2">DSM 15539</strain>
    </source>
</reference>
<accession>A0ABU1T1N5</accession>
<comment type="caution">
    <text evidence="1">The sequence shown here is derived from an EMBL/GenBank/DDBJ whole genome shotgun (WGS) entry which is preliminary data.</text>
</comment>